<reference evidence="7 8" key="1">
    <citation type="journal article" date="2024" name="BMC Biol.">
        <title>Comparative genomics of Ascetosporea gives new insight into the evolutionary basis for animal parasitism in Rhizaria.</title>
        <authorList>
            <person name="Hiltunen Thoren M."/>
            <person name="Onut-Brannstrom I."/>
            <person name="Alfjorden A."/>
            <person name="Peckova H."/>
            <person name="Swords F."/>
            <person name="Hooper C."/>
            <person name="Holzer A.S."/>
            <person name="Bass D."/>
            <person name="Burki F."/>
        </authorList>
    </citation>
    <scope>NUCLEOTIDE SEQUENCE [LARGE SCALE GENOMIC DNA]</scope>
    <source>
        <strain evidence="7">20-A016</strain>
    </source>
</reference>
<keyword evidence="8" id="KW-1185">Reference proteome</keyword>
<evidence type="ECO:0000256" key="1">
    <source>
        <dbReference type="ARBA" id="ARBA00004245"/>
    </source>
</evidence>
<evidence type="ECO:0000313" key="8">
    <source>
        <dbReference type="Proteomes" id="UP001439008"/>
    </source>
</evidence>
<dbReference type="Gene3D" id="1.10.238.10">
    <property type="entry name" value="EF-hand"/>
    <property type="match status" value="2"/>
</dbReference>
<dbReference type="InterPro" id="IPR050230">
    <property type="entry name" value="CALM/Myosin/TropC-like"/>
</dbReference>
<keyword evidence="5" id="KW-0206">Cytoskeleton</keyword>
<feature type="domain" description="EF-hand" evidence="6">
    <location>
        <begin position="44"/>
        <end position="79"/>
    </location>
</feature>
<evidence type="ECO:0000256" key="5">
    <source>
        <dbReference type="ARBA" id="ARBA00023212"/>
    </source>
</evidence>
<evidence type="ECO:0000256" key="2">
    <source>
        <dbReference type="ARBA" id="ARBA00005253"/>
    </source>
</evidence>
<dbReference type="SUPFAM" id="SSF47473">
    <property type="entry name" value="EF-hand"/>
    <property type="match status" value="1"/>
</dbReference>
<proteinExistence type="inferred from homology"/>
<accession>A0ABV2ARQ4</accession>
<dbReference type="PANTHER" id="PTHR23048:SF59">
    <property type="entry name" value="EF-HAND SUPERFAMILY PROTEIN"/>
    <property type="match status" value="1"/>
</dbReference>
<comment type="similarity">
    <text evidence="2">Belongs to the centrin family.</text>
</comment>
<feature type="domain" description="EF-hand" evidence="6">
    <location>
        <begin position="8"/>
        <end position="43"/>
    </location>
</feature>
<dbReference type="EMBL" id="JBDODL010002653">
    <property type="protein sequence ID" value="MES1922360.1"/>
    <property type="molecule type" value="Genomic_DNA"/>
</dbReference>
<comment type="caution">
    <text evidence="7">The sequence shown here is derived from an EMBL/GenBank/DDBJ whole genome shotgun (WGS) entry which is preliminary data.</text>
</comment>
<dbReference type="SMART" id="SM00054">
    <property type="entry name" value="EFh"/>
    <property type="match status" value="4"/>
</dbReference>
<dbReference type="Proteomes" id="UP001439008">
    <property type="component" value="Unassembled WGS sequence"/>
</dbReference>
<dbReference type="PROSITE" id="PS00018">
    <property type="entry name" value="EF_HAND_1"/>
    <property type="match status" value="3"/>
</dbReference>
<dbReference type="InterPro" id="IPR002048">
    <property type="entry name" value="EF_hand_dom"/>
</dbReference>
<dbReference type="PANTHER" id="PTHR23048">
    <property type="entry name" value="MYOSIN LIGHT CHAIN 1, 3"/>
    <property type="match status" value="1"/>
</dbReference>
<evidence type="ECO:0000256" key="3">
    <source>
        <dbReference type="ARBA" id="ARBA00022737"/>
    </source>
</evidence>
<comment type="subcellular location">
    <subcellularLocation>
        <location evidence="1">Cytoplasm</location>
        <location evidence="1">Cytoskeleton</location>
    </subcellularLocation>
</comment>
<sequence>MDENKELKKVDEIKEAFELFDKNGDGTISALELGQVLRSLGQNPTESELNDMISEFDSNGKGNIDFEDFKRIISTHKSEFSAKSNVKEAFKAFDKDGNGFISLEELKSAMESLGEKVTKEELQEMVKIADKNNDGKIDYEEFVEIMQHEM</sequence>
<keyword evidence="5" id="KW-0963">Cytoplasm</keyword>
<dbReference type="Pfam" id="PF13499">
    <property type="entry name" value="EF-hand_7"/>
    <property type="match status" value="2"/>
</dbReference>
<name>A0ABV2ARQ4_9EUKA</name>
<protein>
    <submittedName>
        <fullName evidence="7">Calmodulin-like 3</fullName>
    </submittedName>
</protein>
<evidence type="ECO:0000259" key="6">
    <source>
        <dbReference type="PROSITE" id="PS50222"/>
    </source>
</evidence>
<dbReference type="InterPro" id="IPR011992">
    <property type="entry name" value="EF-hand-dom_pair"/>
</dbReference>
<keyword evidence="4" id="KW-0106">Calcium</keyword>
<feature type="domain" description="EF-hand" evidence="6">
    <location>
        <begin position="117"/>
        <end position="150"/>
    </location>
</feature>
<evidence type="ECO:0000256" key="4">
    <source>
        <dbReference type="ARBA" id="ARBA00022837"/>
    </source>
</evidence>
<dbReference type="InterPro" id="IPR018247">
    <property type="entry name" value="EF_Hand_1_Ca_BS"/>
</dbReference>
<evidence type="ECO:0000313" key="7">
    <source>
        <dbReference type="EMBL" id="MES1922360.1"/>
    </source>
</evidence>
<gene>
    <name evidence="7" type="primary">CALML3</name>
    <name evidence="7" type="ORF">MHBO_003866</name>
</gene>
<feature type="domain" description="EF-hand" evidence="6">
    <location>
        <begin position="81"/>
        <end position="116"/>
    </location>
</feature>
<dbReference type="PROSITE" id="PS50222">
    <property type="entry name" value="EF_HAND_2"/>
    <property type="match status" value="4"/>
</dbReference>
<keyword evidence="3" id="KW-0677">Repeat</keyword>
<organism evidence="7 8">
    <name type="scientific">Bonamia ostreae</name>
    <dbReference type="NCBI Taxonomy" id="126728"/>
    <lineage>
        <taxon>Eukaryota</taxon>
        <taxon>Sar</taxon>
        <taxon>Rhizaria</taxon>
        <taxon>Endomyxa</taxon>
        <taxon>Ascetosporea</taxon>
        <taxon>Haplosporida</taxon>
        <taxon>Bonamia</taxon>
    </lineage>
</organism>